<evidence type="ECO:0000256" key="1">
    <source>
        <dbReference type="SAM" id="Phobius"/>
    </source>
</evidence>
<protein>
    <submittedName>
        <fullName evidence="2">Uncharacterized protein</fullName>
    </submittedName>
</protein>
<keyword evidence="1" id="KW-0812">Transmembrane</keyword>
<keyword evidence="3" id="KW-1185">Reference proteome</keyword>
<feature type="transmembrane region" description="Helical" evidence="1">
    <location>
        <begin position="12"/>
        <end position="30"/>
    </location>
</feature>
<dbReference type="Proteomes" id="UP001359559">
    <property type="component" value="Unassembled WGS sequence"/>
</dbReference>
<dbReference type="AlphaFoldDB" id="A0AAN9FBJ0"/>
<evidence type="ECO:0000313" key="2">
    <source>
        <dbReference type="EMBL" id="KAK7272389.1"/>
    </source>
</evidence>
<proteinExistence type="predicted"/>
<gene>
    <name evidence="2" type="ORF">RJT34_28940</name>
</gene>
<comment type="caution">
    <text evidence="2">The sequence shown here is derived from an EMBL/GenBank/DDBJ whole genome shotgun (WGS) entry which is preliminary data.</text>
</comment>
<evidence type="ECO:0000313" key="3">
    <source>
        <dbReference type="Proteomes" id="UP001359559"/>
    </source>
</evidence>
<reference evidence="2 3" key="1">
    <citation type="submission" date="2024-01" db="EMBL/GenBank/DDBJ databases">
        <title>The genomes of 5 underutilized Papilionoideae crops provide insights into root nodulation and disease resistance.</title>
        <authorList>
            <person name="Yuan L."/>
        </authorList>
    </citation>
    <scope>NUCLEOTIDE SEQUENCE [LARGE SCALE GENOMIC DNA]</scope>
    <source>
        <strain evidence="2">LY-2023</strain>
        <tissue evidence="2">Leaf</tissue>
    </source>
</reference>
<dbReference type="EMBL" id="JAYKXN010000007">
    <property type="protein sequence ID" value="KAK7272389.1"/>
    <property type="molecule type" value="Genomic_DNA"/>
</dbReference>
<keyword evidence="1" id="KW-1133">Transmembrane helix</keyword>
<organism evidence="2 3">
    <name type="scientific">Clitoria ternatea</name>
    <name type="common">Butterfly pea</name>
    <dbReference type="NCBI Taxonomy" id="43366"/>
    <lineage>
        <taxon>Eukaryota</taxon>
        <taxon>Viridiplantae</taxon>
        <taxon>Streptophyta</taxon>
        <taxon>Embryophyta</taxon>
        <taxon>Tracheophyta</taxon>
        <taxon>Spermatophyta</taxon>
        <taxon>Magnoliopsida</taxon>
        <taxon>eudicotyledons</taxon>
        <taxon>Gunneridae</taxon>
        <taxon>Pentapetalae</taxon>
        <taxon>rosids</taxon>
        <taxon>fabids</taxon>
        <taxon>Fabales</taxon>
        <taxon>Fabaceae</taxon>
        <taxon>Papilionoideae</taxon>
        <taxon>50 kb inversion clade</taxon>
        <taxon>NPAAA clade</taxon>
        <taxon>indigoferoid/millettioid clade</taxon>
        <taxon>Phaseoleae</taxon>
        <taxon>Clitoria</taxon>
    </lineage>
</organism>
<accession>A0AAN9FBJ0</accession>
<sequence>MSWLLSSRCSFSDLLVEVIEVCFICSLFVWKVYYYLMEVACIFLIQFCSAAIACPSTKPLHACFSFGYHHRWQLVDVNLPSPKPV</sequence>
<name>A0AAN9FBJ0_CLITE</name>
<keyword evidence="1" id="KW-0472">Membrane</keyword>